<feature type="domain" description="CN hydrolase" evidence="2">
    <location>
        <begin position="5"/>
        <end position="272"/>
    </location>
</feature>
<dbReference type="STRING" id="1685378.AVO44_12250"/>
<dbReference type="AlphaFoldDB" id="A0A0X3TRY2"/>
<dbReference type="CDD" id="cd07564">
    <property type="entry name" value="nitrilases_CHs"/>
    <property type="match status" value="1"/>
</dbReference>
<evidence type="ECO:0000313" key="4">
    <source>
        <dbReference type="Proteomes" id="UP000053690"/>
    </source>
</evidence>
<name>A0A0X3TRY2_9RHOB</name>
<proteinExistence type="inferred from homology"/>
<evidence type="ECO:0000313" key="3">
    <source>
        <dbReference type="EMBL" id="KUJ78482.1"/>
    </source>
</evidence>
<dbReference type="RefSeq" id="WP_068337389.1">
    <property type="nucleotide sequence ID" value="NZ_LQBP01000006.1"/>
</dbReference>
<organism evidence="3 4">
    <name type="scientific">Ruegeria profundi</name>
    <dbReference type="NCBI Taxonomy" id="1685378"/>
    <lineage>
        <taxon>Bacteria</taxon>
        <taxon>Pseudomonadati</taxon>
        <taxon>Pseudomonadota</taxon>
        <taxon>Alphaproteobacteria</taxon>
        <taxon>Rhodobacterales</taxon>
        <taxon>Roseobacteraceae</taxon>
        <taxon>Ruegeria</taxon>
    </lineage>
</organism>
<keyword evidence="4" id="KW-1185">Reference proteome</keyword>
<comment type="similarity">
    <text evidence="1">Belongs to the carbon-nitrogen hydrolase superfamily. Nitrilase family.</text>
</comment>
<dbReference type="GO" id="GO:0051410">
    <property type="term" value="P:detoxification of nitrogen compound"/>
    <property type="evidence" value="ECO:0007669"/>
    <property type="project" value="TreeGrafter"/>
</dbReference>
<evidence type="ECO:0000259" key="2">
    <source>
        <dbReference type="PROSITE" id="PS50263"/>
    </source>
</evidence>
<dbReference type="Proteomes" id="UP000053690">
    <property type="component" value="Unassembled WGS sequence"/>
</dbReference>
<dbReference type="InterPro" id="IPR003010">
    <property type="entry name" value="C-N_Hydrolase"/>
</dbReference>
<dbReference type="Pfam" id="PF00795">
    <property type="entry name" value="CN_hydrolase"/>
    <property type="match status" value="1"/>
</dbReference>
<protein>
    <submittedName>
        <fullName evidence="3">Nitrilase</fullName>
    </submittedName>
</protein>
<dbReference type="InterPro" id="IPR044149">
    <property type="entry name" value="Nitrilases_CHs"/>
</dbReference>
<dbReference type="GO" id="GO:0000257">
    <property type="term" value="F:nitrilase activity"/>
    <property type="evidence" value="ECO:0007669"/>
    <property type="project" value="TreeGrafter"/>
</dbReference>
<dbReference type="SUPFAM" id="SSF56317">
    <property type="entry name" value="Carbon-nitrogen hydrolase"/>
    <property type="match status" value="1"/>
</dbReference>
<dbReference type="PANTHER" id="PTHR46044:SF1">
    <property type="entry name" value="CN HYDROLASE DOMAIN-CONTAINING PROTEIN"/>
    <property type="match status" value="1"/>
</dbReference>
<dbReference type="InterPro" id="IPR036526">
    <property type="entry name" value="C-N_Hydrolase_sf"/>
</dbReference>
<dbReference type="EMBL" id="LQBP01000006">
    <property type="protein sequence ID" value="KUJ78482.1"/>
    <property type="molecule type" value="Genomic_DNA"/>
</dbReference>
<gene>
    <name evidence="3" type="ORF">AVO44_12250</name>
</gene>
<dbReference type="Gene3D" id="3.60.110.10">
    <property type="entry name" value="Carbon-nitrogen hydrolase"/>
    <property type="match status" value="1"/>
</dbReference>
<dbReference type="GO" id="GO:0018822">
    <property type="term" value="F:nitrile hydratase activity"/>
    <property type="evidence" value="ECO:0007669"/>
    <property type="project" value="TreeGrafter"/>
</dbReference>
<dbReference type="OrthoDB" id="9803803at2"/>
<comment type="caution">
    <text evidence="3">The sequence shown here is derived from an EMBL/GenBank/DDBJ whole genome shotgun (WGS) entry which is preliminary data.</text>
</comment>
<dbReference type="PANTHER" id="PTHR46044">
    <property type="entry name" value="NITRILASE"/>
    <property type="match status" value="1"/>
</dbReference>
<accession>A0A0X3TRY2</accession>
<reference evidence="4" key="1">
    <citation type="submission" date="2015-12" db="EMBL/GenBank/DDBJ databases">
        <authorList>
            <person name="Zhang G."/>
            <person name="Stingl U."/>
        </authorList>
    </citation>
    <scope>NUCLEOTIDE SEQUENCE [LARGE SCALE GENOMIC DNA]</scope>
    <source>
        <strain evidence="4">ZGT108</strain>
    </source>
</reference>
<evidence type="ECO:0000256" key="1">
    <source>
        <dbReference type="ARBA" id="ARBA00008129"/>
    </source>
</evidence>
<dbReference type="PROSITE" id="PS50263">
    <property type="entry name" value="CN_HYDROLASE"/>
    <property type="match status" value="1"/>
</dbReference>
<sequence>MKETVKVAVIQDSSIPFDATATTKKACNLIREAAENGAELALFPEAFVGTYPKGLNFDAPVGKRLPEGREDFLRYFNNAVEIDGTEVAQLVDIARECGIFVVIGVIERDGFTLYCTALYIDPQKGLVGKHRKVMPSGSERLIWGFGDGSTLEAVSSNLGKLGAVICWENYMPAVRLAMYDQNVEIYLVPTADDRDTWLPTMRHIAVEGRCYVLSACQYIQLKDFGPDYRSVLSDDPEAVVMRGGSTIISPLGEVIEAPVFNERTILYATLDNASLIRSKFDFDPVGHYSRADLFSLHMDVSVKEVVTKAPSDPASQTSGTNIYREDA</sequence>